<dbReference type="PANTHER" id="PTHR43095:SF5">
    <property type="entry name" value="XYLULOSE KINASE"/>
    <property type="match status" value="1"/>
</dbReference>
<evidence type="ECO:0000256" key="5">
    <source>
        <dbReference type="RuleBase" id="RU003733"/>
    </source>
</evidence>
<dbReference type="RefSeq" id="WP_010310473.1">
    <property type="nucleotide sequence ID" value="NZ_CP061007.1"/>
</dbReference>
<dbReference type="STRING" id="994479.GCA_000194155_05019"/>
<dbReference type="SUPFAM" id="SSF53067">
    <property type="entry name" value="Actin-like ATPase domain"/>
    <property type="match status" value="2"/>
</dbReference>
<keyword evidence="2" id="KW-0119">Carbohydrate metabolism</keyword>
<dbReference type="GO" id="GO:0016301">
    <property type="term" value="F:kinase activity"/>
    <property type="evidence" value="ECO:0007669"/>
    <property type="project" value="UniProtKB-KW"/>
</dbReference>
<evidence type="ECO:0000256" key="3">
    <source>
        <dbReference type="ARBA" id="ARBA00022679"/>
    </source>
</evidence>
<dbReference type="PROSITE" id="PS00445">
    <property type="entry name" value="FGGY_KINASES_2"/>
    <property type="match status" value="1"/>
</dbReference>
<keyword evidence="4 5" id="KW-0418">Kinase</keyword>
<dbReference type="InterPro" id="IPR043129">
    <property type="entry name" value="ATPase_NBD"/>
</dbReference>
<dbReference type="InterPro" id="IPR018485">
    <property type="entry name" value="FGGY_C"/>
</dbReference>
<gene>
    <name evidence="8" type="ORF">A8926_7004</name>
</gene>
<dbReference type="Gene3D" id="3.30.420.40">
    <property type="match status" value="2"/>
</dbReference>
<evidence type="ECO:0000313" key="9">
    <source>
        <dbReference type="Proteomes" id="UP000233786"/>
    </source>
</evidence>
<evidence type="ECO:0000259" key="7">
    <source>
        <dbReference type="Pfam" id="PF02782"/>
    </source>
</evidence>
<evidence type="ECO:0000256" key="4">
    <source>
        <dbReference type="ARBA" id="ARBA00022777"/>
    </source>
</evidence>
<evidence type="ECO:0000313" key="8">
    <source>
        <dbReference type="EMBL" id="PKW18867.1"/>
    </source>
</evidence>
<keyword evidence="3 5" id="KW-0808">Transferase</keyword>
<name>A0A2N3Y7F8_SACSN</name>
<dbReference type="PIRSF" id="PIRSF000538">
    <property type="entry name" value="GlpK"/>
    <property type="match status" value="1"/>
</dbReference>
<proteinExistence type="inferred from homology"/>
<feature type="domain" description="Carbohydrate kinase FGGY C-terminal" evidence="7">
    <location>
        <begin position="266"/>
        <end position="445"/>
    </location>
</feature>
<feature type="domain" description="Carbohydrate kinase FGGY N-terminal" evidence="6">
    <location>
        <begin position="22"/>
        <end position="193"/>
    </location>
</feature>
<dbReference type="InterPro" id="IPR000577">
    <property type="entry name" value="Carb_kinase_FGGY"/>
</dbReference>
<comment type="similarity">
    <text evidence="1 5">Belongs to the FGGY kinase family.</text>
</comment>
<dbReference type="EMBL" id="PJNB01000001">
    <property type="protein sequence ID" value="PKW18867.1"/>
    <property type="molecule type" value="Genomic_DNA"/>
</dbReference>
<keyword evidence="9" id="KW-1185">Reference proteome</keyword>
<dbReference type="Pfam" id="PF02782">
    <property type="entry name" value="FGGY_C"/>
    <property type="match status" value="1"/>
</dbReference>
<evidence type="ECO:0000256" key="1">
    <source>
        <dbReference type="ARBA" id="ARBA00009156"/>
    </source>
</evidence>
<sequence length="505" mass="53371">MNAGFRARGSSWYFLLMHAPELMLGIDVGTTAVKVAAFSLDGEPVAAHTTGYPIARPRPGWAEQDPLDWWHGCEAGIRAVLAGLPASAVRSVGVVSQVNTHVFVDERLEPLAPAIIWQDQRCAEVARELDARFTPAEKTRIWGGPIVLDASFVGARAEWFARTEPAQWARTRWVLSPKDFVVARLTGRLATDQLSGVRVAGSAGYLPEAVGLVDGLAEKLPEILEPEAPVERVKDAALGSAEVSVGTMDAFGAVFGTRTTEAGRGMVSCGTSLVVAGASRESLPVGEVVTFPPRNGLFVHAGPTQAAGDALRWWCGVAGLSIEEVLASAATGVPGVVFTPHLMGERAPLWDSDVRGSFFGLSSATSTADMSLAVLQGVAMSGRHVLEPVERACGIPLPSLTFSGGGARSDLWTQIHADVMQRPIERLRVHDSAVLGAAMLGAVAAGAYPDVETAAATTVAVDRVFTPSPGADRLTPLYAAYRSSHDALRGLHDHLAEWRSETPPA</sequence>
<dbReference type="InterPro" id="IPR050406">
    <property type="entry name" value="FGGY_Carb_Kinase"/>
</dbReference>
<dbReference type="PANTHER" id="PTHR43095">
    <property type="entry name" value="SUGAR KINASE"/>
    <property type="match status" value="1"/>
</dbReference>
<evidence type="ECO:0000256" key="2">
    <source>
        <dbReference type="ARBA" id="ARBA00022629"/>
    </source>
</evidence>
<accession>A0A2N3Y7F8</accession>
<dbReference type="GO" id="GO:0042732">
    <property type="term" value="P:D-xylose metabolic process"/>
    <property type="evidence" value="ECO:0007669"/>
    <property type="project" value="UniProtKB-KW"/>
</dbReference>
<dbReference type="InterPro" id="IPR018484">
    <property type="entry name" value="FGGY_N"/>
</dbReference>
<dbReference type="Proteomes" id="UP000233786">
    <property type="component" value="Unassembled WGS sequence"/>
</dbReference>
<keyword evidence="2" id="KW-0859">Xylose metabolism</keyword>
<comment type="caution">
    <text evidence="8">The sequence shown here is derived from an EMBL/GenBank/DDBJ whole genome shotgun (WGS) entry which is preliminary data.</text>
</comment>
<dbReference type="AlphaFoldDB" id="A0A2N3Y7F8"/>
<dbReference type="GO" id="GO:0016773">
    <property type="term" value="F:phosphotransferase activity, alcohol group as acceptor"/>
    <property type="evidence" value="ECO:0007669"/>
    <property type="project" value="InterPro"/>
</dbReference>
<evidence type="ECO:0000259" key="6">
    <source>
        <dbReference type="Pfam" id="PF00370"/>
    </source>
</evidence>
<dbReference type="InterPro" id="IPR018483">
    <property type="entry name" value="Carb_kinase_FGGY_CS"/>
</dbReference>
<dbReference type="Pfam" id="PF00370">
    <property type="entry name" value="FGGY_N"/>
    <property type="match status" value="1"/>
</dbReference>
<reference evidence="8" key="1">
    <citation type="submission" date="2017-12" db="EMBL/GenBank/DDBJ databases">
        <title>Sequencing the genomes of 1000 Actinobacteria strains.</title>
        <authorList>
            <person name="Klenk H.-P."/>
        </authorList>
    </citation>
    <scope>NUCLEOTIDE SEQUENCE [LARGE SCALE GENOMIC DNA]</scope>
    <source>
        <strain evidence="8">DSM 44228</strain>
    </source>
</reference>
<organism evidence="8 9">
    <name type="scientific">Saccharopolyspora spinosa</name>
    <dbReference type="NCBI Taxonomy" id="60894"/>
    <lineage>
        <taxon>Bacteria</taxon>
        <taxon>Bacillati</taxon>
        <taxon>Actinomycetota</taxon>
        <taxon>Actinomycetes</taxon>
        <taxon>Pseudonocardiales</taxon>
        <taxon>Pseudonocardiaceae</taxon>
        <taxon>Saccharopolyspora</taxon>
    </lineage>
</organism>
<protein>
    <submittedName>
        <fullName evidence="8">Xylulokinase</fullName>
    </submittedName>
</protein>